<dbReference type="SUPFAM" id="SSF57701">
    <property type="entry name" value="Zn2/Cys6 DNA-binding domain"/>
    <property type="match status" value="1"/>
</dbReference>
<keyword evidence="7" id="KW-0472">Membrane</keyword>
<dbReference type="InterPro" id="IPR001138">
    <property type="entry name" value="Zn2Cys6_DnaBD"/>
</dbReference>
<keyword evidence="6" id="KW-0175">Coiled coil</keyword>
<feature type="coiled-coil region" evidence="6">
    <location>
        <begin position="76"/>
        <end position="103"/>
    </location>
</feature>
<dbReference type="GO" id="GO:0000981">
    <property type="term" value="F:DNA-binding transcription factor activity, RNA polymerase II-specific"/>
    <property type="evidence" value="ECO:0007669"/>
    <property type="project" value="InterPro"/>
</dbReference>
<dbReference type="Pfam" id="PF00172">
    <property type="entry name" value="Zn_clus"/>
    <property type="match status" value="1"/>
</dbReference>
<dbReference type="PROSITE" id="PS50048">
    <property type="entry name" value="ZN2_CY6_FUNGAL_2"/>
    <property type="match status" value="1"/>
</dbReference>
<dbReference type="PANTHER" id="PTHR47424:SF3">
    <property type="entry name" value="REGULATORY PROTEIN GAL4"/>
    <property type="match status" value="1"/>
</dbReference>
<dbReference type="GO" id="GO:0000435">
    <property type="term" value="P:positive regulation of transcription from RNA polymerase II promoter by galactose"/>
    <property type="evidence" value="ECO:0007669"/>
    <property type="project" value="TreeGrafter"/>
</dbReference>
<organism evidence="9">
    <name type="scientific">Magnaporthiopsis poae (strain ATCC 64411 / 73-15)</name>
    <name type="common">Kentucky bluegrass fungus</name>
    <name type="synonym">Magnaporthe poae</name>
    <dbReference type="NCBI Taxonomy" id="644358"/>
    <lineage>
        <taxon>Eukaryota</taxon>
        <taxon>Fungi</taxon>
        <taxon>Dikarya</taxon>
        <taxon>Ascomycota</taxon>
        <taxon>Pezizomycotina</taxon>
        <taxon>Sordariomycetes</taxon>
        <taxon>Sordariomycetidae</taxon>
        <taxon>Magnaporthales</taxon>
        <taxon>Magnaporthaceae</taxon>
        <taxon>Magnaporthiopsis</taxon>
    </lineage>
</organism>
<dbReference type="InterPro" id="IPR051127">
    <property type="entry name" value="Fungal_SecMet_Regulators"/>
</dbReference>
<evidence type="ECO:0000256" key="2">
    <source>
        <dbReference type="ARBA" id="ARBA00023015"/>
    </source>
</evidence>
<evidence type="ECO:0000256" key="5">
    <source>
        <dbReference type="ARBA" id="ARBA00023242"/>
    </source>
</evidence>
<dbReference type="Pfam" id="PF04082">
    <property type="entry name" value="Fungal_trans"/>
    <property type="match status" value="1"/>
</dbReference>
<evidence type="ECO:0000259" key="8">
    <source>
        <dbReference type="PROSITE" id="PS50048"/>
    </source>
</evidence>
<feature type="non-terminal residue" evidence="9">
    <location>
        <position position="625"/>
    </location>
</feature>
<dbReference type="SMART" id="SM00906">
    <property type="entry name" value="Fungal_trans"/>
    <property type="match status" value="1"/>
</dbReference>
<keyword evidence="3" id="KW-0238">DNA-binding</keyword>
<dbReference type="InterPro" id="IPR036864">
    <property type="entry name" value="Zn2-C6_fun-type_DNA-bd_sf"/>
</dbReference>
<name>A0A0H2UFM9_MAGP6</name>
<keyword evidence="4" id="KW-0804">Transcription</keyword>
<dbReference type="PROSITE" id="PS00463">
    <property type="entry name" value="ZN2_CY6_FUNGAL_1"/>
    <property type="match status" value="1"/>
</dbReference>
<keyword evidence="7" id="KW-1133">Transmembrane helix</keyword>
<dbReference type="PANTHER" id="PTHR47424">
    <property type="entry name" value="REGULATORY PROTEIN GAL4"/>
    <property type="match status" value="1"/>
</dbReference>
<keyword evidence="2" id="KW-0805">Transcription regulation</keyword>
<dbReference type="SMART" id="SM00066">
    <property type="entry name" value="GAL4"/>
    <property type="match status" value="1"/>
</dbReference>
<dbReference type="GO" id="GO:0006351">
    <property type="term" value="P:DNA-templated transcription"/>
    <property type="evidence" value="ECO:0007669"/>
    <property type="project" value="InterPro"/>
</dbReference>
<dbReference type="CDD" id="cd00067">
    <property type="entry name" value="GAL4"/>
    <property type="match status" value="1"/>
</dbReference>
<sequence>MDQTGSDNGSADAARFEGQLPRKRQRVPVACALCRARKSRCDGLRPKCSTCASQGTECSYAQAALVSNATVPKSYLDLVEARLSKVEREIHRLNNQVAGLSLAPGTEAGGGPDAETWSDIQHEVSTAGGEDGSGSLISVHATDGVGTIEFTDEQDSAYFGPSSNIAFTRALRRALAAFLRNRPPASSAPTSPLSVSRPQSPVPRMANDAWLFSSPRPAAELHNLLPPEAEMMPLIGRYFSDTGLLFPFVHEESFRATYRSARASNFGRVRQSWLSLLYMVLAMATTISSQAGVDAPTRAARGEAFFTRAKALSLNQMIAGASVEIIQVMLLMTQFLQGSQRSVKTWTIHGLAVNAAFQLGLQSEEALNRFEPLEREIRLRTWHHCVMLDRSLSMTLGRPPSIPEKYVRVPLPRHDGPMQQFVWSTEECSTLFFNATITLYRITQTVIDSLYGCNLGETSVAGTASTANAASSTVQIEQQLLDWESSLTPPLRLVKVEELSQADGGPELPKKLRAILTLRYHNLRILAHRPILDRLLAVLGLSNSRPDLRHHDNNMLWQFGARSKTVCFQSAEAIIGIVDTATRSTDTQRELLGAWWFSLYYVFNAALAVAAVLLSDQAGWSPTDA</sequence>
<reference evidence="9" key="1">
    <citation type="submission" date="2010-05" db="EMBL/GenBank/DDBJ databases">
        <title>The Genome Sequence of Magnaporthe poae strain ATCC 64411.</title>
        <authorList>
            <consortium name="The Broad Institute Genome Sequencing Platform"/>
            <consortium name="Broad Institute Genome Sequencing Center for Infectious Disease"/>
            <person name="Ma L.-J."/>
            <person name="Dead R."/>
            <person name="Young S."/>
            <person name="Zeng Q."/>
            <person name="Koehrsen M."/>
            <person name="Alvarado L."/>
            <person name="Berlin A."/>
            <person name="Chapman S.B."/>
            <person name="Chen Z."/>
            <person name="Freedman E."/>
            <person name="Gellesch M."/>
            <person name="Goldberg J."/>
            <person name="Griggs A."/>
            <person name="Gujja S."/>
            <person name="Heilman E.R."/>
            <person name="Heiman D."/>
            <person name="Hepburn T."/>
            <person name="Howarth C."/>
            <person name="Jen D."/>
            <person name="Larson L."/>
            <person name="Mehta T."/>
            <person name="Neiman D."/>
            <person name="Pearson M."/>
            <person name="Roberts A."/>
            <person name="Saif S."/>
            <person name="Shea T."/>
            <person name="Shenoy N."/>
            <person name="Sisk P."/>
            <person name="Stolte C."/>
            <person name="Sykes S."/>
            <person name="Walk T."/>
            <person name="White J."/>
            <person name="Yandava C."/>
            <person name="Haas B."/>
            <person name="Nusbaum C."/>
            <person name="Birren B."/>
        </authorList>
    </citation>
    <scope>NUCLEOTIDE SEQUENCE</scope>
    <source>
        <strain evidence="9">ATCC 64411</strain>
    </source>
</reference>
<evidence type="ECO:0000256" key="4">
    <source>
        <dbReference type="ARBA" id="ARBA00023163"/>
    </source>
</evidence>
<keyword evidence="1" id="KW-0479">Metal-binding</keyword>
<keyword evidence="7" id="KW-0812">Transmembrane</keyword>
<evidence type="ECO:0000313" key="9">
    <source>
        <dbReference type="EMBL" id="KLU92904.1"/>
    </source>
</evidence>
<accession>A0A0H2UFM9</accession>
<dbReference type="InterPro" id="IPR007219">
    <property type="entry name" value="XnlR_reg_dom"/>
</dbReference>
<feature type="transmembrane region" description="Helical" evidence="7">
    <location>
        <begin position="593"/>
        <end position="614"/>
    </location>
</feature>
<protein>
    <recommendedName>
        <fullName evidence="8">Zn(2)-C6 fungal-type domain-containing protein</fullName>
    </recommendedName>
</protein>
<dbReference type="VEuPathDB" id="FungiDB:MAPG_11852"/>
<dbReference type="OrthoDB" id="424974at2759"/>
<dbReference type="GO" id="GO:0008270">
    <property type="term" value="F:zinc ion binding"/>
    <property type="evidence" value="ECO:0007669"/>
    <property type="project" value="InterPro"/>
</dbReference>
<gene>
    <name evidence="9" type="ORF">MAPG_11852</name>
</gene>
<evidence type="ECO:0000256" key="6">
    <source>
        <dbReference type="SAM" id="Coils"/>
    </source>
</evidence>
<feature type="domain" description="Zn(2)-C6 fungal-type" evidence="8">
    <location>
        <begin position="30"/>
        <end position="60"/>
    </location>
</feature>
<dbReference type="GO" id="GO:0000978">
    <property type="term" value="F:RNA polymerase II cis-regulatory region sequence-specific DNA binding"/>
    <property type="evidence" value="ECO:0007669"/>
    <property type="project" value="TreeGrafter"/>
</dbReference>
<reference evidence="9" key="2">
    <citation type="submission" date="2011-03" db="EMBL/GenBank/DDBJ databases">
        <title>Annotation of Magnaporthe poae ATCC 64411.</title>
        <authorList>
            <person name="Ma L.-J."/>
            <person name="Dead R."/>
            <person name="Young S.K."/>
            <person name="Zeng Q."/>
            <person name="Gargeya S."/>
            <person name="Fitzgerald M."/>
            <person name="Haas B."/>
            <person name="Abouelleil A."/>
            <person name="Alvarado L."/>
            <person name="Arachchi H.M."/>
            <person name="Berlin A."/>
            <person name="Brown A."/>
            <person name="Chapman S.B."/>
            <person name="Chen Z."/>
            <person name="Dunbar C."/>
            <person name="Freedman E."/>
            <person name="Gearin G."/>
            <person name="Gellesch M."/>
            <person name="Goldberg J."/>
            <person name="Griggs A."/>
            <person name="Gujja S."/>
            <person name="Heiman D."/>
            <person name="Howarth C."/>
            <person name="Larson L."/>
            <person name="Lui A."/>
            <person name="MacDonald P.J.P."/>
            <person name="Mehta T."/>
            <person name="Montmayeur A."/>
            <person name="Murphy C."/>
            <person name="Neiman D."/>
            <person name="Pearson M."/>
            <person name="Priest M."/>
            <person name="Roberts A."/>
            <person name="Saif S."/>
            <person name="Shea T."/>
            <person name="Shenoy N."/>
            <person name="Sisk P."/>
            <person name="Stolte C."/>
            <person name="Sykes S."/>
            <person name="Yandava C."/>
            <person name="Wortman J."/>
            <person name="Nusbaum C."/>
            <person name="Birren B."/>
        </authorList>
    </citation>
    <scope>NUCLEOTIDE SEQUENCE</scope>
    <source>
        <strain evidence="9">ATCC 64411</strain>
    </source>
</reference>
<keyword evidence="5" id="KW-0539">Nucleus</keyword>
<dbReference type="GO" id="GO:0005634">
    <property type="term" value="C:nucleus"/>
    <property type="evidence" value="ECO:0007669"/>
    <property type="project" value="TreeGrafter"/>
</dbReference>
<evidence type="ECO:0000256" key="7">
    <source>
        <dbReference type="SAM" id="Phobius"/>
    </source>
</evidence>
<dbReference type="Gene3D" id="4.10.240.10">
    <property type="entry name" value="Zn(2)-C6 fungal-type DNA-binding domain"/>
    <property type="match status" value="1"/>
</dbReference>
<proteinExistence type="predicted"/>
<evidence type="ECO:0000256" key="3">
    <source>
        <dbReference type="ARBA" id="ARBA00023125"/>
    </source>
</evidence>
<dbReference type="AlphaFoldDB" id="A0A0H2UFM9"/>
<dbReference type="EMBL" id="GL877016">
    <property type="protein sequence ID" value="KLU92904.1"/>
    <property type="molecule type" value="Genomic_DNA"/>
</dbReference>
<evidence type="ECO:0000256" key="1">
    <source>
        <dbReference type="ARBA" id="ARBA00022723"/>
    </source>
</evidence>
<dbReference type="CDD" id="cd12148">
    <property type="entry name" value="fungal_TF_MHR"/>
    <property type="match status" value="1"/>
</dbReference>